<dbReference type="GO" id="GO:0006281">
    <property type="term" value="P:DNA repair"/>
    <property type="evidence" value="ECO:0007669"/>
    <property type="project" value="UniProtKB-KW"/>
</dbReference>
<feature type="domain" description="DNA helicase Pif1-like DEAD-box helicase" evidence="2">
    <location>
        <begin position="255"/>
        <end position="432"/>
    </location>
</feature>
<comment type="catalytic activity">
    <reaction evidence="1">
        <text>ATP + H2O = ADP + phosphate + H(+)</text>
        <dbReference type="Rhea" id="RHEA:13065"/>
        <dbReference type="ChEBI" id="CHEBI:15377"/>
        <dbReference type="ChEBI" id="CHEBI:15378"/>
        <dbReference type="ChEBI" id="CHEBI:30616"/>
        <dbReference type="ChEBI" id="CHEBI:43474"/>
        <dbReference type="ChEBI" id="CHEBI:456216"/>
        <dbReference type="EC" id="5.6.2.3"/>
    </reaction>
</comment>
<dbReference type="Gene3D" id="3.40.50.300">
    <property type="entry name" value="P-loop containing nucleotide triphosphate hydrolases"/>
    <property type="match status" value="1"/>
</dbReference>
<keyword evidence="1" id="KW-0547">Nucleotide-binding</keyword>
<dbReference type="GO" id="GO:0000723">
    <property type="term" value="P:telomere maintenance"/>
    <property type="evidence" value="ECO:0007669"/>
    <property type="project" value="InterPro"/>
</dbReference>
<keyword evidence="1" id="KW-0067">ATP-binding</keyword>
<organism evidence="3 4">
    <name type="scientific">Branchiostoma floridae</name>
    <name type="common">Florida lancelet</name>
    <name type="synonym">Amphioxus</name>
    <dbReference type="NCBI Taxonomy" id="7739"/>
    <lineage>
        <taxon>Eukaryota</taxon>
        <taxon>Metazoa</taxon>
        <taxon>Chordata</taxon>
        <taxon>Cephalochordata</taxon>
        <taxon>Leptocardii</taxon>
        <taxon>Amphioxiformes</taxon>
        <taxon>Branchiostomatidae</taxon>
        <taxon>Branchiostoma</taxon>
    </lineage>
</organism>
<keyword evidence="1" id="KW-0233">DNA recombination</keyword>
<keyword evidence="1" id="KW-0227">DNA damage</keyword>
<comment type="cofactor">
    <cofactor evidence="1">
        <name>Mg(2+)</name>
        <dbReference type="ChEBI" id="CHEBI:18420"/>
    </cofactor>
</comment>
<dbReference type="EC" id="5.6.2.3" evidence="1"/>
<dbReference type="GO" id="GO:0043139">
    <property type="term" value="F:5'-3' DNA helicase activity"/>
    <property type="evidence" value="ECO:0007669"/>
    <property type="project" value="UniProtKB-EC"/>
</dbReference>
<keyword evidence="1" id="KW-0347">Helicase</keyword>
<reference evidence="3" key="1">
    <citation type="journal article" date="2020" name="Nat. Ecol. Evol.">
        <title>Deeply conserved synteny resolves early events in vertebrate evolution.</title>
        <authorList>
            <person name="Simakov O."/>
            <person name="Marletaz F."/>
            <person name="Yue J.X."/>
            <person name="O'Connell B."/>
            <person name="Jenkins J."/>
            <person name="Brandt A."/>
            <person name="Calef R."/>
            <person name="Tung C.H."/>
            <person name="Huang T.K."/>
            <person name="Schmutz J."/>
            <person name="Satoh N."/>
            <person name="Yu J.K."/>
            <person name="Putnam N.H."/>
            <person name="Green R.E."/>
            <person name="Rokhsar D.S."/>
        </authorList>
    </citation>
    <scope>NUCLEOTIDE SEQUENCE [LARGE SCALE GENOMIC DNA]</scope>
    <source>
        <strain evidence="3">S238N-H82</strain>
    </source>
</reference>
<dbReference type="PANTHER" id="PTHR47642:SF5">
    <property type="entry name" value="ATP-DEPENDENT DNA HELICASE"/>
    <property type="match status" value="1"/>
</dbReference>
<keyword evidence="1" id="KW-0378">Hydrolase</keyword>
<name>A0A9J7KNA5_BRAFL</name>
<keyword evidence="1" id="KW-0234">DNA repair</keyword>
<evidence type="ECO:0000259" key="2">
    <source>
        <dbReference type="Pfam" id="PF05970"/>
    </source>
</evidence>
<accession>A0A9J7KNA5</accession>
<gene>
    <name evidence="4" type="primary">LOC118409861</name>
</gene>
<dbReference type="InterPro" id="IPR027417">
    <property type="entry name" value="P-loop_NTPase"/>
</dbReference>
<dbReference type="InterPro" id="IPR051055">
    <property type="entry name" value="PIF1_helicase"/>
</dbReference>
<dbReference type="InterPro" id="IPR010285">
    <property type="entry name" value="DNA_helicase_pif1-like_DEAD"/>
</dbReference>
<proteinExistence type="inferred from homology"/>
<dbReference type="Pfam" id="PF05970">
    <property type="entry name" value="PIF1"/>
    <property type="match status" value="1"/>
</dbReference>
<dbReference type="AlphaFoldDB" id="A0A9J7KNA5"/>
<keyword evidence="3" id="KW-1185">Reference proteome</keyword>
<dbReference type="OMA" id="CELKDIM"/>
<evidence type="ECO:0000313" key="3">
    <source>
        <dbReference type="Proteomes" id="UP000001554"/>
    </source>
</evidence>
<dbReference type="SUPFAM" id="SSF52540">
    <property type="entry name" value="P-loop containing nucleoside triphosphate hydrolases"/>
    <property type="match status" value="1"/>
</dbReference>
<dbReference type="RefSeq" id="XP_035667118.1">
    <property type="nucleotide sequence ID" value="XM_035811225.1"/>
</dbReference>
<reference evidence="4" key="2">
    <citation type="submission" date="2025-08" db="UniProtKB">
        <authorList>
            <consortium name="RefSeq"/>
        </authorList>
    </citation>
    <scope>IDENTIFICATION</scope>
    <source>
        <strain evidence="4">S238N-H82</strain>
        <tissue evidence="4">Testes</tissue>
    </source>
</reference>
<sequence length="515" mass="58674">MPNIIDRYHARPKEEPFRTMCAATFVSEYRVVCSSGQGNTDRQSRTPTYVLSGNLGVVQKRTRSKPAIIRFPKFNKDKDTERYYATLLKLYLPHYCDTELKPTPYTKYEEFYSDGFVSIFGNTDDVKVCDIVQTNRQKFEGNVDNIPQTCQDFNDTPDIDDPWAQILPDAKEHEQVTSKDQEDEDISNAEDQNIPDLATVQKSKQLSFTLERCQLNIPTTTAIPLMQSMNWRQQQVFYFVRDWCLKVVQGKRPDPFHIFLTGGAGTGKSHITKCIAYMASRILQPTQENPDKVAVLITAPTGTAAFNIGGTTLHHAFHLARVSVKYQPLSESTLNAVRAQYESLQIVITDEVSMVDKKLMSSVHGRLSQLRQANPNTRFGNMSILAVGDMFQIPPVKGQSLYKATKADFFPLWNGIFQLCELKDIMRQRNDALFAELLNRLRVKRKKEQLSDEDNMTLLSRVLSVDFTAPQYPQDALHIFATNALVSEHNDKMLHLRCPQITTFEASDFQKDPST</sequence>
<dbReference type="OrthoDB" id="416437at2759"/>
<dbReference type="Proteomes" id="UP000001554">
    <property type="component" value="Chromosome 2"/>
</dbReference>
<dbReference type="KEGG" id="bfo:118409861"/>
<dbReference type="GO" id="GO:0005524">
    <property type="term" value="F:ATP binding"/>
    <property type="evidence" value="ECO:0007669"/>
    <property type="project" value="UniProtKB-KW"/>
</dbReference>
<dbReference type="PANTHER" id="PTHR47642">
    <property type="entry name" value="ATP-DEPENDENT DNA HELICASE"/>
    <property type="match status" value="1"/>
</dbReference>
<dbReference type="GO" id="GO:0006310">
    <property type="term" value="P:DNA recombination"/>
    <property type="evidence" value="ECO:0007669"/>
    <property type="project" value="UniProtKB-KW"/>
</dbReference>
<protein>
    <recommendedName>
        <fullName evidence="1">ATP-dependent DNA helicase</fullName>
        <ecNumber evidence="1">5.6.2.3</ecNumber>
    </recommendedName>
</protein>
<evidence type="ECO:0000313" key="4">
    <source>
        <dbReference type="RefSeq" id="XP_035667118.1"/>
    </source>
</evidence>
<dbReference type="GeneID" id="118409861"/>
<evidence type="ECO:0000256" key="1">
    <source>
        <dbReference type="RuleBase" id="RU363044"/>
    </source>
</evidence>
<comment type="similarity">
    <text evidence="1">Belongs to the helicase family.</text>
</comment>
<dbReference type="GO" id="GO:0016787">
    <property type="term" value="F:hydrolase activity"/>
    <property type="evidence" value="ECO:0007669"/>
    <property type="project" value="UniProtKB-KW"/>
</dbReference>